<protein>
    <submittedName>
        <fullName evidence="1">Uncharacterized protein</fullName>
    </submittedName>
</protein>
<proteinExistence type="predicted"/>
<keyword evidence="2" id="KW-1185">Reference proteome</keyword>
<evidence type="ECO:0000313" key="2">
    <source>
        <dbReference type="Proteomes" id="UP000596074"/>
    </source>
</evidence>
<organism evidence="1 2">
    <name type="scientific">Venatoribacter cucullus</name>
    <dbReference type="NCBI Taxonomy" id="2661630"/>
    <lineage>
        <taxon>Bacteria</taxon>
        <taxon>Pseudomonadati</taxon>
        <taxon>Pseudomonadota</taxon>
        <taxon>Gammaproteobacteria</taxon>
        <taxon>Oceanospirillales</taxon>
        <taxon>Oceanospirillaceae</taxon>
        <taxon>Venatoribacter</taxon>
    </lineage>
</organism>
<name>A0A9E8JLF8_9GAMM</name>
<sequence length="115" mass="12504">MTEVQTHDKPDLTKWIGLGFILGILVAVLALEYYGFIQHPKAADAAVVEEFRLLALNTSEEVKVSPKPSGKVAFCVNGYLLLRPDNGKEVAGVLVDSKNRGIACQVDINRPLQGN</sequence>
<gene>
    <name evidence="1" type="ORF">GJQ55_02795</name>
</gene>
<evidence type="ECO:0000313" key="1">
    <source>
        <dbReference type="EMBL" id="QQD23477.1"/>
    </source>
</evidence>
<dbReference type="AlphaFoldDB" id="A0A9E8JLF8"/>
<dbReference type="KEGG" id="vcw:GJQ55_02795"/>
<accession>A0A9E8JLF8</accession>
<dbReference type="Proteomes" id="UP000596074">
    <property type="component" value="Chromosome"/>
</dbReference>
<dbReference type="RefSeq" id="WP_228346001.1">
    <property type="nucleotide sequence ID" value="NZ_CP045550.1"/>
</dbReference>
<reference evidence="1 2" key="1">
    <citation type="submission" date="2019-11" db="EMBL/GenBank/DDBJ databases">
        <title>Venatorbacter sp. nov. a predator of Campylobacter and other Gram-negative bacteria.</title>
        <authorList>
            <person name="Saeedi A."/>
            <person name="Cummings N.J."/>
            <person name="Connerton I.F."/>
            <person name="Connerton P.L."/>
        </authorList>
    </citation>
    <scope>NUCLEOTIDE SEQUENCE [LARGE SCALE GENOMIC DNA]</scope>
    <source>
        <strain evidence="1">XL5</strain>
    </source>
</reference>
<dbReference type="EMBL" id="CP046056">
    <property type="protein sequence ID" value="QQD23477.1"/>
    <property type="molecule type" value="Genomic_DNA"/>
</dbReference>